<dbReference type="RefSeq" id="WP_184176306.1">
    <property type="nucleotide sequence ID" value="NZ_JACHGF010000007.1"/>
</dbReference>
<keyword evidence="2" id="KW-1185">Reference proteome</keyword>
<evidence type="ECO:0000313" key="1">
    <source>
        <dbReference type="EMBL" id="MBB5285792.1"/>
    </source>
</evidence>
<proteinExistence type="predicted"/>
<name>A0A840TW31_9BACT</name>
<dbReference type="Proteomes" id="UP000557307">
    <property type="component" value="Unassembled WGS sequence"/>
</dbReference>
<reference evidence="1 2" key="1">
    <citation type="submission" date="2020-08" db="EMBL/GenBank/DDBJ databases">
        <title>Genomic Encyclopedia of Type Strains, Phase IV (KMG-IV): sequencing the most valuable type-strain genomes for metagenomic binning, comparative biology and taxonomic classification.</title>
        <authorList>
            <person name="Goeker M."/>
        </authorList>
    </citation>
    <scope>NUCLEOTIDE SEQUENCE [LARGE SCALE GENOMIC DNA]</scope>
    <source>
        <strain evidence="1 2">DSM 105074</strain>
    </source>
</reference>
<sequence length="78" mass="9061">MRAIEATGEIDKKGVLRLDGPLSLREKKVKVIILMSEEDEEIEEKRWLSAMTSNPAFDFLHQEQENQYSLQDGEPFHD</sequence>
<dbReference type="EMBL" id="JACHGF010000007">
    <property type="protein sequence ID" value="MBB5285792.1"/>
    <property type="molecule type" value="Genomic_DNA"/>
</dbReference>
<evidence type="ECO:0000313" key="2">
    <source>
        <dbReference type="Proteomes" id="UP000557307"/>
    </source>
</evidence>
<gene>
    <name evidence="1" type="ORF">HNQ92_003952</name>
</gene>
<organism evidence="1 2">
    <name type="scientific">Rhabdobacter roseus</name>
    <dbReference type="NCBI Taxonomy" id="1655419"/>
    <lineage>
        <taxon>Bacteria</taxon>
        <taxon>Pseudomonadati</taxon>
        <taxon>Bacteroidota</taxon>
        <taxon>Cytophagia</taxon>
        <taxon>Cytophagales</taxon>
        <taxon>Cytophagaceae</taxon>
        <taxon>Rhabdobacter</taxon>
    </lineage>
</organism>
<dbReference type="AlphaFoldDB" id="A0A840TW31"/>
<accession>A0A840TW31</accession>
<protein>
    <submittedName>
        <fullName evidence="1">Uncharacterized protein</fullName>
    </submittedName>
</protein>
<comment type="caution">
    <text evidence="1">The sequence shown here is derived from an EMBL/GenBank/DDBJ whole genome shotgun (WGS) entry which is preliminary data.</text>
</comment>